<dbReference type="Pfam" id="PF00963">
    <property type="entry name" value="Cohesin"/>
    <property type="match status" value="1"/>
</dbReference>
<dbReference type="SUPFAM" id="SSF63446">
    <property type="entry name" value="Type I dockerin domain"/>
    <property type="match status" value="1"/>
</dbReference>
<sequence>MDSRKIKTALVVVFSVFAVTTLLAMAQPTATNLYVEDASGYKNTTISLPVNIVDTQNGVAGIEFELVYNKSVLNLTQIRKGDLFDDSSSMLDKKGEQGDYTILVTGYSLTDGSNGSIVVCDFSITGEPGETSLVNLSNINLYNKMGETGTASANNGTFTVLTPLAPNINSFVPLSPVEDIVGSRRVFNLSVNQTVNVSWRINGTEVQTNTSVTESSYTNASAVIGTWNVSAIVMNQNGTDIQTWVWTVLANQPADKPDNPAPSNGATSVSISTDLSWIGGDPEGDSVVYDVYFEKGDSIPDVLVSDDQSGTMHDLGTLSYSSTYYWKVVAKDEHGSETEGDVWMFTTRSAPTPPPTNQPPTVSFTFSPSYPFVGYLVTFNGSDSSDPDGFITSYEWNFGDGNTSTGMAVTHSYLSAGTYAVMLEVTDDGKRTETKTIDVQYREQPTREDVNDDGCITPADATIALEIAVGSRQFDDAADMNRDGTVTSLDALVILQAAVGGIAIG</sequence>
<dbReference type="SUPFAM" id="SSF49384">
    <property type="entry name" value="Carbohydrate-binding domain"/>
    <property type="match status" value="1"/>
</dbReference>
<dbReference type="CDD" id="cd14256">
    <property type="entry name" value="Dockerin_I"/>
    <property type="match status" value="1"/>
</dbReference>
<dbReference type="Pfam" id="PF18911">
    <property type="entry name" value="PKD_4"/>
    <property type="match status" value="1"/>
</dbReference>
<proteinExistence type="predicted"/>
<evidence type="ECO:0000313" key="2">
    <source>
        <dbReference type="EMBL" id="CAD6492232.1"/>
    </source>
</evidence>
<dbReference type="InterPro" id="IPR008965">
    <property type="entry name" value="CBM2/CBM3_carb-bd_dom_sf"/>
</dbReference>
<dbReference type="Gene3D" id="1.10.1330.10">
    <property type="entry name" value="Dockerin domain"/>
    <property type="match status" value="1"/>
</dbReference>
<dbReference type="Gene3D" id="2.60.40.10">
    <property type="entry name" value="Immunoglobulins"/>
    <property type="match status" value="2"/>
</dbReference>
<accession>A0A811T998</accession>
<dbReference type="Gene3D" id="2.60.40.680">
    <property type="match status" value="1"/>
</dbReference>
<dbReference type="SMART" id="SM00089">
    <property type="entry name" value="PKD"/>
    <property type="match status" value="1"/>
</dbReference>
<evidence type="ECO:0000259" key="1">
    <source>
        <dbReference type="PROSITE" id="PS50093"/>
    </source>
</evidence>
<dbReference type="InterPro" id="IPR022409">
    <property type="entry name" value="PKD/Chitinase_dom"/>
</dbReference>
<dbReference type="InterPro" id="IPR036116">
    <property type="entry name" value="FN3_sf"/>
</dbReference>
<dbReference type="EMBL" id="CAJHIS010000004">
    <property type="protein sequence ID" value="CAD6492232.1"/>
    <property type="molecule type" value="Genomic_DNA"/>
</dbReference>
<dbReference type="PROSITE" id="PS50093">
    <property type="entry name" value="PKD"/>
    <property type="match status" value="1"/>
</dbReference>
<name>A0A811T998_9EURY</name>
<dbReference type="CDD" id="cd00146">
    <property type="entry name" value="PKD"/>
    <property type="match status" value="1"/>
</dbReference>
<protein>
    <submittedName>
        <fullName evidence="2">PKD domain protein</fullName>
    </submittedName>
</protein>
<dbReference type="GO" id="GO:0030246">
    <property type="term" value="F:carbohydrate binding"/>
    <property type="evidence" value="ECO:0007669"/>
    <property type="project" value="InterPro"/>
</dbReference>
<dbReference type="InterPro" id="IPR002105">
    <property type="entry name" value="Dockerin_1_rpt"/>
</dbReference>
<dbReference type="GO" id="GO:0000272">
    <property type="term" value="P:polysaccharide catabolic process"/>
    <property type="evidence" value="ECO:0007669"/>
    <property type="project" value="InterPro"/>
</dbReference>
<dbReference type="InterPro" id="IPR000601">
    <property type="entry name" value="PKD_dom"/>
</dbReference>
<dbReference type="InterPro" id="IPR035986">
    <property type="entry name" value="PKD_dom_sf"/>
</dbReference>
<dbReference type="InterPro" id="IPR013783">
    <property type="entry name" value="Ig-like_fold"/>
</dbReference>
<dbReference type="SUPFAM" id="SSF49265">
    <property type="entry name" value="Fibronectin type III"/>
    <property type="match status" value="1"/>
</dbReference>
<feature type="domain" description="PKD" evidence="1">
    <location>
        <begin position="360"/>
        <end position="440"/>
    </location>
</feature>
<reference evidence="2" key="1">
    <citation type="submission" date="2020-10" db="EMBL/GenBank/DDBJ databases">
        <authorList>
            <person name="Hahn C.J."/>
            <person name="Laso-Perez R."/>
            <person name="Vulcano F."/>
            <person name="Vaziourakis K.-M."/>
            <person name="Stokke R."/>
            <person name="Steen I.H."/>
            <person name="Teske A."/>
            <person name="Boetius A."/>
            <person name="Liebeke M."/>
            <person name="Amann R."/>
            <person name="Knittel K."/>
        </authorList>
    </citation>
    <scope>NUCLEOTIDE SEQUENCE</scope>
    <source>
        <strain evidence="2">Gfbio:e3339647-f889-4370-9287-4fb5cb688e4c:AG392D22_GoMArc1</strain>
    </source>
</reference>
<dbReference type="Pfam" id="PF00404">
    <property type="entry name" value="Dockerin_1"/>
    <property type="match status" value="1"/>
</dbReference>
<dbReference type="InterPro" id="IPR002102">
    <property type="entry name" value="Cohesin_dom"/>
</dbReference>
<dbReference type="Proteomes" id="UP000634805">
    <property type="component" value="Unassembled WGS sequence"/>
</dbReference>
<gene>
    <name evidence="2" type="ORF">EMLJLAPB_00244</name>
</gene>
<dbReference type="GO" id="GO:0004553">
    <property type="term" value="F:hydrolase activity, hydrolyzing O-glycosyl compounds"/>
    <property type="evidence" value="ECO:0007669"/>
    <property type="project" value="InterPro"/>
</dbReference>
<dbReference type="InterPro" id="IPR036439">
    <property type="entry name" value="Dockerin_dom_sf"/>
</dbReference>
<comment type="caution">
    <text evidence="2">The sequence shown here is derived from an EMBL/GenBank/DDBJ whole genome shotgun (WGS) entry which is preliminary data.</text>
</comment>
<dbReference type="SUPFAM" id="SSF49299">
    <property type="entry name" value="PKD domain"/>
    <property type="match status" value="1"/>
</dbReference>
<organism evidence="2 3">
    <name type="scientific">Candidatus Argoarchaeum ethanivorans</name>
    <dbReference type="NCBI Taxonomy" id="2608793"/>
    <lineage>
        <taxon>Archaea</taxon>
        <taxon>Methanobacteriati</taxon>
        <taxon>Methanobacteriota</taxon>
        <taxon>Stenosarchaea group</taxon>
        <taxon>Methanomicrobia</taxon>
        <taxon>Methanosarcinales</taxon>
        <taxon>Methanosarcinales incertae sedis</taxon>
        <taxon>GOM Arc I cluster</taxon>
        <taxon>Candidatus Argoarchaeum</taxon>
    </lineage>
</organism>
<evidence type="ECO:0000313" key="3">
    <source>
        <dbReference type="Proteomes" id="UP000634805"/>
    </source>
</evidence>
<dbReference type="AlphaFoldDB" id="A0A811T998"/>